<dbReference type="EMBL" id="WTPW01000040">
    <property type="protein sequence ID" value="KAF0555492.1"/>
    <property type="molecule type" value="Genomic_DNA"/>
</dbReference>
<comment type="caution">
    <text evidence="1">The sequence shown here is derived from an EMBL/GenBank/DDBJ whole genome shotgun (WGS) entry which is preliminary data.</text>
</comment>
<gene>
    <name evidence="1" type="ORF">F8M41_017215</name>
</gene>
<accession>A0A8H4B331</accession>
<evidence type="ECO:0000313" key="1">
    <source>
        <dbReference type="EMBL" id="KAF0555492.1"/>
    </source>
</evidence>
<proteinExistence type="predicted"/>
<name>A0A8H4B331_GIGMA</name>
<evidence type="ECO:0000313" key="2">
    <source>
        <dbReference type="Proteomes" id="UP000439903"/>
    </source>
</evidence>
<keyword evidence="2" id="KW-1185">Reference proteome</keyword>
<sequence>MVSICLKLTYLEETCAARFAALTKQVNEVQKIIDKTLENCELDKKTIFISPRVLLGVIKKVEELFDGAPVGPKDRSNDLEILFQKLAVECEAHICNWASEKDVTQDL</sequence>
<reference evidence="1 2" key="1">
    <citation type="journal article" date="2019" name="Environ. Microbiol.">
        <title>At the nexus of three kingdoms: the genome of the mycorrhizal fungus Gigaspora margarita provides insights into plant, endobacterial and fungal interactions.</title>
        <authorList>
            <person name="Venice F."/>
            <person name="Ghignone S."/>
            <person name="Salvioli di Fossalunga A."/>
            <person name="Amselem J."/>
            <person name="Novero M."/>
            <person name="Xianan X."/>
            <person name="Sedzielewska Toro K."/>
            <person name="Morin E."/>
            <person name="Lipzen A."/>
            <person name="Grigoriev I.V."/>
            <person name="Henrissat B."/>
            <person name="Martin F.M."/>
            <person name="Bonfante P."/>
        </authorList>
    </citation>
    <scope>NUCLEOTIDE SEQUENCE [LARGE SCALE GENOMIC DNA]</scope>
    <source>
        <strain evidence="1 2">BEG34</strain>
    </source>
</reference>
<dbReference type="AlphaFoldDB" id="A0A8H4B331"/>
<protein>
    <submittedName>
        <fullName evidence="1">Uncharacterized protein</fullName>
    </submittedName>
</protein>
<dbReference type="Proteomes" id="UP000439903">
    <property type="component" value="Unassembled WGS sequence"/>
</dbReference>
<organism evidence="1 2">
    <name type="scientific">Gigaspora margarita</name>
    <dbReference type="NCBI Taxonomy" id="4874"/>
    <lineage>
        <taxon>Eukaryota</taxon>
        <taxon>Fungi</taxon>
        <taxon>Fungi incertae sedis</taxon>
        <taxon>Mucoromycota</taxon>
        <taxon>Glomeromycotina</taxon>
        <taxon>Glomeromycetes</taxon>
        <taxon>Diversisporales</taxon>
        <taxon>Gigasporaceae</taxon>
        <taxon>Gigaspora</taxon>
    </lineage>
</organism>